<sequence length="240" mass="25922">QVQGWMGAPPWGQLVDDEPNDSSTMDHPVNAATGPVSQAHFTEEVEEDFLFDDQEEEDSSQISSSPESSGSISASRTAFSKLRSLRMSTRRGDGQLLIADEADGVSMMRPPLRPGRSTGLRSTNTAQISVGDQLGAEVADAAGVPKDAMKKLSRVGQMFESFTSRDKEAVATGQEKYKRFEGEEDEESSSRTSLKSPDPLLLTHGLSVSLRVRKMKGCSFSTTSSRTISIAAKISVLTDL</sequence>
<keyword evidence="3" id="KW-1185">Reference proteome</keyword>
<dbReference type="AlphaFoldDB" id="A0A7J6Q8C6"/>
<evidence type="ECO:0000313" key="2">
    <source>
        <dbReference type="EMBL" id="KAF4704432.1"/>
    </source>
</evidence>
<dbReference type="EMBL" id="JABANO010034855">
    <property type="protein sequence ID" value="KAF4704432.1"/>
    <property type="molecule type" value="Genomic_DNA"/>
</dbReference>
<gene>
    <name evidence="2" type="ORF">FOZ63_011330</name>
</gene>
<feature type="compositionally biased region" description="Low complexity" evidence="1">
    <location>
        <begin position="60"/>
        <end position="75"/>
    </location>
</feature>
<organism evidence="2 3">
    <name type="scientific">Perkinsus olseni</name>
    <name type="common">Perkinsus atlanticus</name>
    <dbReference type="NCBI Taxonomy" id="32597"/>
    <lineage>
        <taxon>Eukaryota</taxon>
        <taxon>Sar</taxon>
        <taxon>Alveolata</taxon>
        <taxon>Perkinsozoa</taxon>
        <taxon>Perkinsea</taxon>
        <taxon>Perkinsida</taxon>
        <taxon>Perkinsidae</taxon>
        <taxon>Perkinsus</taxon>
    </lineage>
</organism>
<protein>
    <submittedName>
        <fullName evidence="2">Uncharacterized protein</fullName>
    </submittedName>
</protein>
<feature type="region of interest" description="Disordered" evidence="1">
    <location>
        <begin position="101"/>
        <end position="123"/>
    </location>
</feature>
<accession>A0A7J6Q8C6</accession>
<reference evidence="2 3" key="1">
    <citation type="submission" date="2020-04" db="EMBL/GenBank/DDBJ databases">
        <title>Perkinsus olseni comparative genomics.</title>
        <authorList>
            <person name="Bogema D.R."/>
        </authorList>
    </citation>
    <scope>NUCLEOTIDE SEQUENCE [LARGE SCALE GENOMIC DNA]</scope>
    <source>
        <strain evidence="2 3">ATCC PRA-207</strain>
    </source>
</reference>
<feature type="region of interest" description="Disordered" evidence="1">
    <location>
        <begin position="1"/>
        <end position="77"/>
    </location>
</feature>
<dbReference type="Proteomes" id="UP000553632">
    <property type="component" value="Unassembled WGS sequence"/>
</dbReference>
<feature type="non-terminal residue" evidence="2">
    <location>
        <position position="1"/>
    </location>
</feature>
<name>A0A7J6Q8C6_PEROL</name>
<feature type="compositionally biased region" description="Acidic residues" evidence="1">
    <location>
        <begin position="44"/>
        <end position="59"/>
    </location>
</feature>
<feature type="compositionally biased region" description="Basic and acidic residues" evidence="1">
    <location>
        <begin position="165"/>
        <end position="181"/>
    </location>
</feature>
<proteinExistence type="predicted"/>
<feature type="region of interest" description="Disordered" evidence="1">
    <location>
        <begin position="165"/>
        <end position="198"/>
    </location>
</feature>
<evidence type="ECO:0000256" key="1">
    <source>
        <dbReference type="SAM" id="MobiDB-lite"/>
    </source>
</evidence>
<evidence type="ECO:0000313" key="3">
    <source>
        <dbReference type="Proteomes" id="UP000553632"/>
    </source>
</evidence>
<comment type="caution">
    <text evidence="2">The sequence shown here is derived from an EMBL/GenBank/DDBJ whole genome shotgun (WGS) entry which is preliminary data.</text>
</comment>